<name>A0A202E6K6_9EURY</name>
<evidence type="ECO:0000313" key="2">
    <source>
        <dbReference type="Proteomes" id="UP000196084"/>
    </source>
</evidence>
<keyword evidence="2" id="KW-1185">Reference proteome</keyword>
<dbReference type="Pfam" id="PF12840">
    <property type="entry name" value="HTH_20"/>
    <property type="match status" value="1"/>
</dbReference>
<accession>A0A202E6K6</accession>
<protein>
    <submittedName>
        <fullName evidence="1">Transcriptional regulator</fullName>
    </submittedName>
</protein>
<dbReference type="AlphaFoldDB" id="A0A202E6K6"/>
<reference evidence="1 2" key="1">
    <citation type="submission" date="2017-02" db="EMBL/GenBank/DDBJ databases">
        <title>Natronthermophilus aegyptiacus gen. nov.,sp. nov., an aerobic, extremely halophilic alkalithermophilic archaeon isolated from the athalassohaline Wadi An Natrun, Egypt.</title>
        <authorList>
            <person name="Zhao B."/>
        </authorList>
    </citation>
    <scope>NUCLEOTIDE SEQUENCE [LARGE SCALE GENOMIC DNA]</scope>
    <source>
        <strain evidence="1 2">CGMCC 1.3597</strain>
    </source>
</reference>
<organism evidence="1 2">
    <name type="scientific">Natronolimnobius baerhuensis</name>
    <dbReference type="NCBI Taxonomy" id="253108"/>
    <lineage>
        <taxon>Archaea</taxon>
        <taxon>Methanobacteriati</taxon>
        <taxon>Methanobacteriota</taxon>
        <taxon>Stenosarchaea group</taxon>
        <taxon>Halobacteria</taxon>
        <taxon>Halobacteriales</taxon>
        <taxon>Natrialbaceae</taxon>
        <taxon>Natronolimnobius</taxon>
    </lineage>
</organism>
<dbReference type="SUPFAM" id="SSF46785">
    <property type="entry name" value="Winged helix' DNA-binding domain"/>
    <property type="match status" value="1"/>
</dbReference>
<sequence>MGETADQSTVCTWGGTDRDGAGSCVPQQLLEALTDETARRIYLSLEEPATVAEIIEQCDVAESTAYRKITELDEAGLILRFEHRAGGVATQYVQAMDQVVVTYDDPIQIECVVQGFSMHCELEPED</sequence>
<dbReference type="EMBL" id="MWPH01000003">
    <property type="protein sequence ID" value="OVE83893.1"/>
    <property type="molecule type" value="Genomic_DNA"/>
</dbReference>
<dbReference type="InterPro" id="IPR036388">
    <property type="entry name" value="WH-like_DNA-bd_sf"/>
</dbReference>
<dbReference type="InterPro" id="IPR011991">
    <property type="entry name" value="ArsR-like_HTH"/>
</dbReference>
<dbReference type="Proteomes" id="UP000196084">
    <property type="component" value="Unassembled WGS sequence"/>
</dbReference>
<dbReference type="CDD" id="cd00090">
    <property type="entry name" value="HTH_ARSR"/>
    <property type="match status" value="1"/>
</dbReference>
<proteinExistence type="predicted"/>
<comment type="caution">
    <text evidence="1">The sequence shown here is derived from an EMBL/GenBank/DDBJ whole genome shotgun (WGS) entry which is preliminary data.</text>
</comment>
<evidence type="ECO:0000313" key="1">
    <source>
        <dbReference type="EMBL" id="OVE83893.1"/>
    </source>
</evidence>
<dbReference type="InterPro" id="IPR036390">
    <property type="entry name" value="WH_DNA-bd_sf"/>
</dbReference>
<dbReference type="OrthoDB" id="311452at2157"/>
<dbReference type="RefSeq" id="WP_054864073.1">
    <property type="nucleotide sequence ID" value="NZ_MWPH01000003.1"/>
</dbReference>
<dbReference type="Gene3D" id="1.10.10.10">
    <property type="entry name" value="Winged helix-like DNA-binding domain superfamily/Winged helix DNA-binding domain"/>
    <property type="match status" value="1"/>
</dbReference>
<gene>
    <name evidence="1" type="ORF">B2G88_15905</name>
</gene>